<dbReference type="EMBL" id="KE346086">
    <property type="protein sequence ID" value="EXC25816.1"/>
    <property type="molecule type" value="Genomic_DNA"/>
</dbReference>
<gene>
    <name evidence="3" type="ORF">L484_019450</name>
</gene>
<dbReference type="InterPro" id="IPR032675">
    <property type="entry name" value="LRR_dom_sf"/>
</dbReference>
<reference evidence="4" key="1">
    <citation type="submission" date="2013-01" db="EMBL/GenBank/DDBJ databases">
        <title>Draft Genome Sequence of a Mulberry Tree, Morus notabilis C.K. Schneid.</title>
        <authorList>
            <person name="He N."/>
            <person name="Zhao S."/>
        </authorList>
    </citation>
    <scope>NUCLEOTIDE SEQUENCE</scope>
</reference>
<dbReference type="PANTHER" id="PTHR33463">
    <property type="entry name" value="NB-ARC DOMAIN-CONTAINING PROTEIN-RELATED"/>
    <property type="match status" value="1"/>
</dbReference>
<dbReference type="Pfam" id="PF23247">
    <property type="entry name" value="LRR_RPS2"/>
    <property type="match status" value="1"/>
</dbReference>
<dbReference type="Proteomes" id="UP000030645">
    <property type="component" value="Unassembled WGS sequence"/>
</dbReference>
<protein>
    <recommendedName>
        <fullName evidence="2">Disease resistance protein At4g27190-like leucine-rich repeats domain-containing protein</fullName>
    </recommendedName>
</protein>
<dbReference type="eggNOG" id="KOG4658">
    <property type="taxonomic scope" value="Eukaryota"/>
</dbReference>
<sequence>MHDVIRDMALWLACERGQKKNKYLVKESVRPAGANKFVKWKEAERISLWGQDIRNLDVVMLCPKVVTLLVTGTFMGTFPSEVFESMHALAVLDFSGNAQRLQTLQVIDCSSIREVLSDGSGEEIRHENRNALSCLTTIHLQGLPRLKSIRMQALALPLLKEIEVLNCPKSREASI</sequence>
<keyword evidence="1" id="KW-0611">Plant defense</keyword>
<dbReference type="InterPro" id="IPR050905">
    <property type="entry name" value="Plant_NBS-LRR"/>
</dbReference>
<dbReference type="PANTHER" id="PTHR33463:SF209">
    <property type="entry name" value="DISEASE RESISTANCE PROTEIN RPS2-LIKE"/>
    <property type="match status" value="1"/>
</dbReference>
<evidence type="ECO:0000313" key="3">
    <source>
        <dbReference type="EMBL" id="EXC25816.1"/>
    </source>
</evidence>
<evidence type="ECO:0000259" key="2">
    <source>
        <dbReference type="Pfam" id="PF23247"/>
    </source>
</evidence>
<accession>W9S4V1</accession>
<feature type="domain" description="Disease resistance protein At4g27190-like leucine-rich repeats" evidence="2">
    <location>
        <begin position="92"/>
        <end position="169"/>
    </location>
</feature>
<keyword evidence="4" id="KW-1185">Reference proteome</keyword>
<dbReference type="Gene3D" id="3.80.10.10">
    <property type="entry name" value="Ribonuclease Inhibitor"/>
    <property type="match status" value="1"/>
</dbReference>
<dbReference type="AlphaFoldDB" id="W9S4V1"/>
<evidence type="ECO:0000313" key="4">
    <source>
        <dbReference type="Proteomes" id="UP000030645"/>
    </source>
</evidence>
<dbReference type="SUPFAM" id="SSF52058">
    <property type="entry name" value="L domain-like"/>
    <property type="match status" value="1"/>
</dbReference>
<name>W9S4V1_9ROSA</name>
<proteinExistence type="predicted"/>
<evidence type="ECO:0000256" key="1">
    <source>
        <dbReference type="ARBA" id="ARBA00022821"/>
    </source>
</evidence>
<dbReference type="InterPro" id="IPR057135">
    <property type="entry name" value="At4g27190-like_LRR"/>
</dbReference>
<organism evidence="3 4">
    <name type="scientific">Morus notabilis</name>
    <dbReference type="NCBI Taxonomy" id="981085"/>
    <lineage>
        <taxon>Eukaryota</taxon>
        <taxon>Viridiplantae</taxon>
        <taxon>Streptophyta</taxon>
        <taxon>Embryophyta</taxon>
        <taxon>Tracheophyta</taxon>
        <taxon>Spermatophyta</taxon>
        <taxon>Magnoliopsida</taxon>
        <taxon>eudicotyledons</taxon>
        <taxon>Gunneridae</taxon>
        <taxon>Pentapetalae</taxon>
        <taxon>rosids</taxon>
        <taxon>fabids</taxon>
        <taxon>Rosales</taxon>
        <taxon>Moraceae</taxon>
        <taxon>Moreae</taxon>
        <taxon>Morus</taxon>
    </lineage>
</organism>